<evidence type="ECO:0008006" key="12">
    <source>
        <dbReference type="Google" id="ProtNLM"/>
    </source>
</evidence>
<feature type="region of interest" description="Disordered" evidence="7">
    <location>
        <begin position="549"/>
        <end position="616"/>
    </location>
</feature>
<evidence type="ECO:0000259" key="8">
    <source>
        <dbReference type="Pfam" id="PF12697"/>
    </source>
</evidence>
<dbReference type="SUPFAM" id="SSF53474">
    <property type="entry name" value="alpha/beta-Hydrolases"/>
    <property type="match status" value="1"/>
</dbReference>
<evidence type="ECO:0000256" key="3">
    <source>
        <dbReference type="ARBA" id="ARBA00004370"/>
    </source>
</evidence>
<dbReference type="AlphaFoldDB" id="A0AAJ0MKS6"/>
<feature type="domain" description="AB hydrolase-1" evidence="8">
    <location>
        <begin position="740"/>
        <end position="881"/>
    </location>
</feature>
<protein>
    <recommendedName>
        <fullName evidence="12">AB hydrolase-1 domain-containing protein</fullName>
    </recommendedName>
</protein>
<keyword evidence="6" id="KW-0472">Membrane</keyword>
<dbReference type="InterPro" id="IPR029058">
    <property type="entry name" value="AB_hydrolase_fold"/>
</dbReference>
<evidence type="ECO:0000313" key="10">
    <source>
        <dbReference type="EMBL" id="KAK3363888.1"/>
    </source>
</evidence>
<dbReference type="Proteomes" id="UP001275084">
    <property type="component" value="Unassembled WGS sequence"/>
</dbReference>
<dbReference type="GO" id="GO:0016020">
    <property type="term" value="C:membrane"/>
    <property type="evidence" value="ECO:0007669"/>
    <property type="project" value="UniProtKB-SubCell"/>
</dbReference>
<evidence type="ECO:0000256" key="1">
    <source>
        <dbReference type="ARBA" id="ARBA00004173"/>
    </source>
</evidence>
<keyword evidence="4" id="KW-0256">Endoplasmic reticulum</keyword>
<dbReference type="EMBL" id="JAUIQD010000001">
    <property type="protein sequence ID" value="KAK3363888.1"/>
    <property type="molecule type" value="Genomic_DNA"/>
</dbReference>
<evidence type="ECO:0000256" key="5">
    <source>
        <dbReference type="ARBA" id="ARBA00023128"/>
    </source>
</evidence>
<dbReference type="Gene3D" id="3.40.50.1820">
    <property type="entry name" value="alpha/beta hydrolase"/>
    <property type="match status" value="1"/>
</dbReference>
<dbReference type="InterPro" id="IPR056002">
    <property type="entry name" value="DUF7580"/>
</dbReference>
<proteinExistence type="predicted"/>
<dbReference type="PANTHER" id="PTHR48182:SF2">
    <property type="entry name" value="PROTEIN SERAC1"/>
    <property type="match status" value="1"/>
</dbReference>
<reference evidence="10" key="2">
    <citation type="submission" date="2023-06" db="EMBL/GenBank/DDBJ databases">
        <authorList>
            <consortium name="Lawrence Berkeley National Laboratory"/>
            <person name="Haridas S."/>
            <person name="Hensen N."/>
            <person name="Bonometti L."/>
            <person name="Westerberg I."/>
            <person name="Brannstrom I.O."/>
            <person name="Guillou S."/>
            <person name="Cros-Aarteil S."/>
            <person name="Calhoun S."/>
            <person name="Kuo A."/>
            <person name="Mondo S."/>
            <person name="Pangilinan J."/>
            <person name="Riley R."/>
            <person name="Labutti K."/>
            <person name="Andreopoulos B."/>
            <person name="Lipzen A."/>
            <person name="Chen C."/>
            <person name="Yanf M."/>
            <person name="Daum C."/>
            <person name="Ng V."/>
            <person name="Clum A."/>
            <person name="Steindorff A."/>
            <person name="Ohm R."/>
            <person name="Martin F."/>
            <person name="Silar P."/>
            <person name="Natvig D."/>
            <person name="Lalanne C."/>
            <person name="Gautier V."/>
            <person name="Ament-Velasquez S.L."/>
            <person name="Kruys A."/>
            <person name="Hutchinson M.I."/>
            <person name="Powell A.J."/>
            <person name="Barry K."/>
            <person name="Miller A.N."/>
            <person name="Grigoriev I.V."/>
            <person name="Debuchy R."/>
            <person name="Gladieux P."/>
            <person name="Thoren M.H."/>
            <person name="Johannesson H."/>
        </authorList>
    </citation>
    <scope>NUCLEOTIDE SEQUENCE</scope>
    <source>
        <strain evidence="10">CBS 955.72</strain>
    </source>
</reference>
<evidence type="ECO:0000256" key="6">
    <source>
        <dbReference type="ARBA" id="ARBA00023136"/>
    </source>
</evidence>
<keyword evidence="5" id="KW-0496">Mitochondrion</keyword>
<organism evidence="10 11">
    <name type="scientific">Lasiosphaeria hispida</name>
    <dbReference type="NCBI Taxonomy" id="260671"/>
    <lineage>
        <taxon>Eukaryota</taxon>
        <taxon>Fungi</taxon>
        <taxon>Dikarya</taxon>
        <taxon>Ascomycota</taxon>
        <taxon>Pezizomycotina</taxon>
        <taxon>Sordariomycetes</taxon>
        <taxon>Sordariomycetidae</taxon>
        <taxon>Sordariales</taxon>
        <taxon>Lasiosphaeriaceae</taxon>
        <taxon>Lasiosphaeria</taxon>
    </lineage>
</organism>
<comment type="caution">
    <text evidence="10">The sequence shown here is derived from an EMBL/GenBank/DDBJ whole genome shotgun (WGS) entry which is preliminary data.</text>
</comment>
<dbReference type="PANTHER" id="PTHR48182">
    <property type="entry name" value="PROTEIN SERAC1"/>
    <property type="match status" value="1"/>
</dbReference>
<dbReference type="InterPro" id="IPR000073">
    <property type="entry name" value="AB_hydrolase_1"/>
</dbReference>
<evidence type="ECO:0000256" key="2">
    <source>
        <dbReference type="ARBA" id="ARBA00004240"/>
    </source>
</evidence>
<evidence type="ECO:0000256" key="4">
    <source>
        <dbReference type="ARBA" id="ARBA00022824"/>
    </source>
</evidence>
<evidence type="ECO:0000313" key="11">
    <source>
        <dbReference type="Proteomes" id="UP001275084"/>
    </source>
</evidence>
<comment type="subcellular location">
    <subcellularLocation>
        <location evidence="2">Endoplasmic reticulum</location>
    </subcellularLocation>
    <subcellularLocation>
        <location evidence="3">Membrane</location>
    </subcellularLocation>
    <subcellularLocation>
        <location evidence="1">Mitochondrion</location>
    </subcellularLocation>
</comment>
<dbReference type="GO" id="GO:0005739">
    <property type="term" value="C:mitochondrion"/>
    <property type="evidence" value="ECO:0007669"/>
    <property type="project" value="UniProtKB-SubCell"/>
</dbReference>
<gene>
    <name evidence="10" type="ORF">B0T25DRAFT_528662</name>
</gene>
<evidence type="ECO:0000259" key="9">
    <source>
        <dbReference type="Pfam" id="PF24476"/>
    </source>
</evidence>
<accession>A0AAJ0MKS6</accession>
<sequence>MESSFQSADSQEPDMTLATSLEWSILQSIGASTVAKWSRHRRIRPTGFVRKARQNMDNNLIFLEIDLRQLLLVKLASKTLPLPTFKDLQDGLRRLCLHLEQFVNQSFIKSDTIDPLANAEVITSSAQRPLPGDDAVPAASVSVVGDYCNLRVLCKRLRDTAGESARSETQDVNLIASRPDQKAVFIVSSRLEAKEMLEITKSCHAILRTLFQNQGSGFIRPAFAPKFPFATTFGERAITVLEVLLSQYALCESAHEVLLSLSDKLDAVGRSSRRPILEILLSDCLRGNQHHEAQCVPYDGESHDEDYQLDEIANLCEELRERHQENTTIFFYRDEKLFKGEDRREVHPISDFDATSFQSLHDLVKAEAFLPPPNTLDDGTRRPDLTIGPKQKNALALKMAHCLNQFLLRTKPIRPNWDSKRILLKHPPGSEENYFSPVYMPFTRLSEGLQTTAQSIYAGEPNLLAFSKLLLEIKMGKEIDLSQYEGPTAKWAQLCVHAHQLDAEGGGLYAEAINCALFLSDRGRPQAGEDPTFALQRAMRDGILSQLAMATNPPSALGTKRRRSGSDSRTDYDSGIEVRPFQEPKSPTNLTKRPRTMNSQNMNGASRPTTQHSHKRVSIFRAREVTLLPREIVTHVVEDIVKANLGGPLEHPFSFEVRAAPTMSPGATQYSTVRRGAALVYFHGDVPGEFKSKTTTKICRMTNGQDGEHKRSMEVDAHFLGPTPLYEPAPGVPIKADIIAIHGLNGHPCGSWLSKTENPTMWLHEYLPLDTPRCRILLYGYKSNFFQDADHDRHDVATQSVKLAATLADMRSLEAEKRPIIFIAHSYGGLVLARTLIDLQAKRSPIHAATVAIMFMACPMRSFHTKDLLHALHPDDPDLKRPRSDKAATLIRRLGNGEFFRSELANLYPAVEGMEIFSFYEQEKTKELTNKSGKYQRDGEEVMAAGPNSVLLDWPNETAIPVDKDHSEIVKIEMQSDDTYQHIVSRIRKMLGEC</sequence>
<dbReference type="InterPro" id="IPR052374">
    <property type="entry name" value="SERAC1"/>
</dbReference>
<keyword evidence="11" id="KW-1185">Reference proteome</keyword>
<dbReference type="Pfam" id="PF12697">
    <property type="entry name" value="Abhydrolase_6"/>
    <property type="match status" value="1"/>
</dbReference>
<dbReference type="GO" id="GO:0005783">
    <property type="term" value="C:endoplasmic reticulum"/>
    <property type="evidence" value="ECO:0007669"/>
    <property type="project" value="UniProtKB-SubCell"/>
</dbReference>
<feature type="compositionally biased region" description="Polar residues" evidence="7">
    <location>
        <begin position="585"/>
        <end position="611"/>
    </location>
</feature>
<reference evidence="10" key="1">
    <citation type="journal article" date="2023" name="Mol. Phylogenet. Evol.">
        <title>Genome-scale phylogeny and comparative genomics of the fungal order Sordariales.</title>
        <authorList>
            <person name="Hensen N."/>
            <person name="Bonometti L."/>
            <person name="Westerberg I."/>
            <person name="Brannstrom I.O."/>
            <person name="Guillou S."/>
            <person name="Cros-Aarteil S."/>
            <person name="Calhoun S."/>
            <person name="Haridas S."/>
            <person name="Kuo A."/>
            <person name="Mondo S."/>
            <person name="Pangilinan J."/>
            <person name="Riley R."/>
            <person name="LaButti K."/>
            <person name="Andreopoulos B."/>
            <person name="Lipzen A."/>
            <person name="Chen C."/>
            <person name="Yan M."/>
            <person name="Daum C."/>
            <person name="Ng V."/>
            <person name="Clum A."/>
            <person name="Steindorff A."/>
            <person name="Ohm R.A."/>
            <person name="Martin F."/>
            <person name="Silar P."/>
            <person name="Natvig D.O."/>
            <person name="Lalanne C."/>
            <person name="Gautier V."/>
            <person name="Ament-Velasquez S.L."/>
            <person name="Kruys A."/>
            <person name="Hutchinson M.I."/>
            <person name="Powell A.J."/>
            <person name="Barry K."/>
            <person name="Miller A.N."/>
            <person name="Grigoriev I.V."/>
            <person name="Debuchy R."/>
            <person name="Gladieux P."/>
            <person name="Hiltunen Thoren M."/>
            <person name="Johannesson H."/>
        </authorList>
    </citation>
    <scope>NUCLEOTIDE SEQUENCE</scope>
    <source>
        <strain evidence="10">CBS 955.72</strain>
    </source>
</reference>
<dbReference type="Pfam" id="PF24476">
    <property type="entry name" value="DUF7580"/>
    <property type="match status" value="1"/>
</dbReference>
<evidence type="ECO:0000256" key="7">
    <source>
        <dbReference type="SAM" id="MobiDB-lite"/>
    </source>
</evidence>
<name>A0AAJ0MKS6_9PEZI</name>
<feature type="domain" description="DUF7580" evidence="9">
    <location>
        <begin position="231"/>
        <end position="552"/>
    </location>
</feature>